<feature type="compositionally biased region" description="Basic and acidic residues" evidence="1">
    <location>
        <begin position="72"/>
        <end position="90"/>
    </location>
</feature>
<evidence type="ECO:0000313" key="2">
    <source>
        <dbReference type="EMBL" id="KAF8683959.1"/>
    </source>
</evidence>
<keyword evidence="3" id="KW-1185">Reference proteome</keyword>
<dbReference type="Proteomes" id="UP000636709">
    <property type="component" value="Unassembled WGS sequence"/>
</dbReference>
<name>A0A835ECZ5_9POAL</name>
<reference evidence="2" key="1">
    <citation type="submission" date="2020-07" db="EMBL/GenBank/DDBJ databases">
        <title>Genome sequence and genetic diversity analysis of an under-domesticated orphan crop, white fonio (Digitaria exilis).</title>
        <authorList>
            <person name="Bennetzen J.L."/>
            <person name="Chen S."/>
            <person name="Ma X."/>
            <person name="Wang X."/>
            <person name="Yssel A.E.J."/>
            <person name="Chaluvadi S.R."/>
            <person name="Johnson M."/>
            <person name="Gangashetty P."/>
            <person name="Hamidou F."/>
            <person name="Sanogo M.D."/>
            <person name="Zwaenepoel A."/>
            <person name="Wallace J."/>
            <person name="Van De Peer Y."/>
            <person name="Van Deynze A."/>
        </authorList>
    </citation>
    <scope>NUCLEOTIDE SEQUENCE</scope>
    <source>
        <tissue evidence="2">Leaves</tissue>
    </source>
</reference>
<dbReference type="EMBL" id="JACEFO010002102">
    <property type="protein sequence ID" value="KAF8683959.1"/>
    <property type="molecule type" value="Genomic_DNA"/>
</dbReference>
<protein>
    <submittedName>
        <fullName evidence="2">Uncharacterized protein</fullName>
    </submittedName>
</protein>
<proteinExistence type="predicted"/>
<organism evidence="2 3">
    <name type="scientific">Digitaria exilis</name>
    <dbReference type="NCBI Taxonomy" id="1010633"/>
    <lineage>
        <taxon>Eukaryota</taxon>
        <taxon>Viridiplantae</taxon>
        <taxon>Streptophyta</taxon>
        <taxon>Embryophyta</taxon>
        <taxon>Tracheophyta</taxon>
        <taxon>Spermatophyta</taxon>
        <taxon>Magnoliopsida</taxon>
        <taxon>Liliopsida</taxon>
        <taxon>Poales</taxon>
        <taxon>Poaceae</taxon>
        <taxon>PACMAD clade</taxon>
        <taxon>Panicoideae</taxon>
        <taxon>Panicodae</taxon>
        <taxon>Paniceae</taxon>
        <taxon>Anthephorinae</taxon>
        <taxon>Digitaria</taxon>
    </lineage>
</organism>
<accession>A0A835ECZ5</accession>
<evidence type="ECO:0000313" key="3">
    <source>
        <dbReference type="Proteomes" id="UP000636709"/>
    </source>
</evidence>
<gene>
    <name evidence="2" type="ORF">HU200_044908</name>
</gene>
<feature type="region of interest" description="Disordered" evidence="1">
    <location>
        <begin position="1"/>
        <end position="30"/>
    </location>
</feature>
<feature type="region of interest" description="Disordered" evidence="1">
    <location>
        <begin position="66"/>
        <end position="103"/>
    </location>
</feature>
<sequence>MAAAKQVNGARGPADLLPRNPRAKLEGNIESNRLTEVLCREGSRAEKDEKLSLQVGEIRLGALNATRKKKKSGEETDRGKEAAGEKKENLRPPAAFSLSPPETPRAHAQLPSLFLLCSASSVSESDMREWFFLLVFGNSSIRLSGTRLISHRKRVIGSDKKSPVHPTPSHPTVLQYKYLVAPLVQSTEEREYVTQDHTAMAATARVCSVPAVRFSSRLQLATSFIPQPSTRHSGSTRRGGRGGWAAAPPAMTADVRVVIRRHLPVVGPCGTGTRVVVAEDIALRRRPTRGLRGPGRVARALAEEVLPLVAHPPDRAAVAAARREICAHVAAACTDARVATGGVRVLVLVDTFAVAVVLPRPRVMMMMPCKTTAMWGRSGGAAVKQNASVADDGDEPCKGLETESGLAAAAGKEEQPRPIGVIWDGRPEPTVEKRFEGWLPW</sequence>
<dbReference type="AlphaFoldDB" id="A0A835ECZ5"/>
<comment type="caution">
    <text evidence="2">The sequence shown here is derived from an EMBL/GenBank/DDBJ whole genome shotgun (WGS) entry which is preliminary data.</text>
</comment>
<feature type="region of interest" description="Disordered" evidence="1">
    <location>
        <begin position="226"/>
        <end position="246"/>
    </location>
</feature>
<evidence type="ECO:0000256" key="1">
    <source>
        <dbReference type="SAM" id="MobiDB-lite"/>
    </source>
</evidence>